<evidence type="ECO:0000313" key="5">
    <source>
        <dbReference type="WBParaSite" id="nRc.2.0.1.t01784-RA"/>
    </source>
</evidence>
<reference evidence="5" key="1">
    <citation type="submission" date="2022-11" db="UniProtKB">
        <authorList>
            <consortium name="WormBaseParasite"/>
        </authorList>
    </citation>
    <scope>IDENTIFICATION</scope>
</reference>
<evidence type="ECO:0000313" key="4">
    <source>
        <dbReference type="Proteomes" id="UP000887565"/>
    </source>
</evidence>
<dbReference type="InterPro" id="IPR009050">
    <property type="entry name" value="Globin-like_sf"/>
</dbReference>
<organism evidence="4 5">
    <name type="scientific">Romanomermis culicivorax</name>
    <name type="common">Nematode worm</name>
    <dbReference type="NCBI Taxonomy" id="13658"/>
    <lineage>
        <taxon>Eukaryota</taxon>
        <taxon>Metazoa</taxon>
        <taxon>Ecdysozoa</taxon>
        <taxon>Nematoda</taxon>
        <taxon>Enoplea</taxon>
        <taxon>Dorylaimia</taxon>
        <taxon>Mermithida</taxon>
        <taxon>Mermithoidea</taxon>
        <taxon>Mermithidae</taxon>
        <taxon>Romanomermis</taxon>
    </lineage>
</organism>
<dbReference type="AlphaFoldDB" id="A0A915HJF2"/>
<dbReference type="PROSITE" id="PS51034">
    <property type="entry name" value="ZP_2"/>
    <property type="match status" value="1"/>
</dbReference>
<dbReference type="PROSITE" id="PS50948">
    <property type="entry name" value="PAN"/>
    <property type="match status" value="3"/>
</dbReference>
<dbReference type="OMA" id="FINDCAT"/>
<dbReference type="CDD" id="cd01099">
    <property type="entry name" value="PAN_AP_HGF"/>
    <property type="match status" value="1"/>
</dbReference>
<feature type="region of interest" description="Disordered" evidence="1">
    <location>
        <begin position="1"/>
        <end position="24"/>
    </location>
</feature>
<feature type="domain" description="Apple" evidence="2">
    <location>
        <begin position="233"/>
        <end position="340"/>
    </location>
</feature>
<dbReference type="GO" id="GO:0020037">
    <property type="term" value="F:heme binding"/>
    <property type="evidence" value="ECO:0007669"/>
    <property type="project" value="InterPro"/>
</dbReference>
<dbReference type="SMART" id="SM00473">
    <property type="entry name" value="PAN_AP"/>
    <property type="match status" value="2"/>
</dbReference>
<evidence type="ECO:0000259" key="3">
    <source>
        <dbReference type="PROSITE" id="PS51034"/>
    </source>
</evidence>
<dbReference type="InterPro" id="IPR012292">
    <property type="entry name" value="Globin/Proto"/>
</dbReference>
<dbReference type="PANTHER" id="PTHR47327:SF1">
    <property type="entry name" value="RE15579P"/>
    <property type="match status" value="1"/>
</dbReference>
<dbReference type="InterPro" id="IPR001507">
    <property type="entry name" value="ZP_dom"/>
</dbReference>
<dbReference type="Proteomes" id="UP000887565">
    <property type="component" value="Unplaced"/>
</dbReference>
<dbReference type="InterPro" id="IPR003609">
    <property type="entry name" value="Pan_app"/>
</dbReference>
<feature type="domain" description="ZP" evidence="3">
    <location>
        <begin position="348"/>
        <end position="654"/>
    </location>
</feature>
<accession>A0A915HJF2</accession>
<name>A0A915HJF2_ROMCU</name>
<dbReference type="Pfam" id="PF00024">
    <property type="entry name" value="PAN_1"/>
    <property type="match status" value="2"/>
</dbReference>
<dbReference type="InterPro" id="IPR052774">
    <property type="entry name" value="Celegans_DevNeuronal_Protein"/>
</dbReference>
<evidence type="ECO:0000259" key="2">
    <source>
        <dbReference type="PROSITE" id="PS50948"/>
    </source>
</evidence>
<dbReference type="SUPFAM" id="SSF57414">
    <property type="entry name" value="Hairpin loop containing domain-like"/>
    <property type="match status" value="2"/>
</dbReference>
<proteinExistence type="predicted"/>
<feature type="domain" description="Apple" evidence="2">
    <location>
        <begin position="349"/>
        <end position="436"/>
    </location>
</feature>
<dbReference type="GO" id="GO:0019825">
    <property type="term" value="F:oxygen binding"/>
    <property type="evidence" value="ECO:0007669"/>
    <property type="project" value="InterPro"/>
</dbReference>
<feature type="domain" description="Apple" evidence="2">
    <location>
        <begin position="135"/>
        <end position="225"/>
    </location>
</feature>
<dbReference type="InterPro" id="IPR044399">
    <property type="entry name" value="Mb-like_M"/>
</dbReference>
<dbReference type="Gene3D" id="3.50.4.10">
    <property type="entry name" value="Hepatocyte Growth Factor"/>
    <property type="match status" value="2"/>
</dbReference>
<dbReference type="GO" id="GO:0009653">
    <property type="term" value="P:anatomical structure morphogenesis"/>
    <property type="evidence" value="ECO:0007669"/>
    <property type="project" value="TreeGrafter"/>
</dbReference>
<keyword evidence="4" id="KW-1185">Reference proteome</keyword>
<dbReference type="PANTHER" id="PTHR47327">
    <property type="entry name" value="FI18240P1-RELATED"/>
    <property type="match status" value="1"/>
</dbReference>
<dbReference type="SUPFAM" id="SSF46458">
    <property type="entry name" value="Globin-like"/>
    <property type="match status" value="1"/>
</dbReference>
<dbReference type="WBParaSite" id="nRc.2.0.1.t01784-RA">
    <property type="protein sequence ID" value="nRc.2.0.1.t01784-RA"/>
    <property type="gene ID" value="nRc.2.0.1.g01784"/>
</dbReference>
<dbReference type="Gene3D" id="1.10.490.10">
    <property type="entry name" value="Globins"/>
    <property type="match status" value="1"/>
</dbReference>
<protein>
    <submittedName>
        <fullName evidence="5">Uncharacterized protein</fullName>
    </submittedName>
</protein>
<evidence type="ECO:0000256" key="1">
    <source>
        <dbReference type="SAM" id="MobiDB-lite"/>
    </source>
</evidence>
<sequence>MISMNAEKQTKTVRQSENGAKMSLDEAKRERQIQMITDLVNYIENPNDLDIKKYLWCLGERHVKYTSRGFNTEHWSTFEIAVIYVMSRENDDSERSVAVEEAWRAAAKFIVDGMKKADVKLENVIVVSPSRTGYCSTSIFERYFGYVPNRNLSQLIYRNTTFGRNANLINSCKHVCQGETSCQGFAIDFHTLLCSLYENIPEKSANFFQTQLSSDLEKSFFIKICFTEDLAPCQNSLPWQMDLVPLATIRFLSGADNFDGEFGFGNATNVTDMEECQTLCLVPQKVDRSEQEVSSSPAICRSAVYDFKEKICILSQENRRSSPNAIMLTKDDKIYMENRCMDKDTTDACSFTEKRDGSITFSRGAFRTKSRRQCESMCSKMVDFSCRGYQYNRSSKYCKFSLGSAAPSIEIWKLLENQTADDAQNFDNMYYEKSDCLDVKLFCLKNSMVVQITVDNIFDGKIFDSNNRCHFSDFNADKFNISLSLIDQAKCRLFNEYLYTCSRDAKDDIVSEVTHNVVQSDATSPTASIKIVDVDGNLVTKAKIGQVLYAQIMLEESIQQDTKITNKRGLFINDCATLENGQKVQLLDHIGCPLDRSLFESFKPVAEGNFQILRAAFKGFKFRTQRKINLSCNTNCTTNVRRRSKRALNLVHKSVVVETSIDMME</sequence>
<dbReference type="CDD" id="cd01040">
    <property type="entry name" value="Mb-like"/>
    <property type="match status" value="1"/>
</dbReference>